<evidence type="ECO:0000256" key="1">
    <source>
        <dbReference type="ARBA" id="ARBA00022737"/>
    </source>
</evidence>
<name>A0A7N2MZ55_QUELO</name>
<reference evidence="6 7" key="1">
    <citation type="journal article" date="2016" name="G3 (Bethesda)">
        <title>First Draft Assembly and Annotation of the Genome of a California Endemic Oak Quercus lobata Nee (Fagaceae).</title>
        <authorList>
            <person name="Sork V.L."/>
            <person name="Fitz-Gibbon S.T."/>
            <person name="Puiu D."/>
            <person name="Crepeau M."/>
            <person name="Gugger P.F."/>
            <person name="Sherman R."/>
            <person name="Stevens K."/>
            <person name="Langley C.H."/>
            <person name="Pellegrini M."/>
            <person name="Salzberg S.L."/>
        </authorList>
    </citation>
    <scope>NUCLEOTIDE SEQUENCE [LARGE SCALE GENOMIC DNA]</scope>
    <source>
        <strain evidence="6 7">cv. SW786</strain>
    </source>
</reference>
<dbReference type="SUPFAM" id="SSF52540">
    <property type="entry name" value="P-loop containing nucleoside triphosphate hydrolases"/>
    <property type="match status" value="1"/>
</dbReference>
<evidence type="ECO:0000259" key="4">
    <source>
        <dbReference type="Pfam" id="PF00931"/>
    </source>
</evidence>
<keyword evidence="7" id="KW-1185">Reference proteome</keyword>
<evidence type="ECO:0000256" key="2">
    <source>
        <dbReference type="ARBA" id="ARBA00022741"/>
    </source>
</evidence>
<dbReference type="Proteomes" id="UP000594261">
    <property type="component" value="Chromosome 11"/>
</dbReference>
<dbReference type="Gene3D" id="3.40.50.300">
    <property type="entry name" value="P-loop containing nucleotide triphosphate hydrolases"/>
    <property type="match status" value="1"/>
</dbReference>
<feature type="domain" description="NB-ARC" evidence="4">
    <location>
        <begin position="278"/>
        <end position="389"/>
    </location>
</feature>
<keyword evidence="2" id="KW-0547">Nucleotide-binding</keyword>
<dbReference type="Gramene" id="QL11p041036:mrna">
    <property type="protein sequence ID" value="QL11p041036:mrna"/>
    <property type="gene ID" value="QL11p041036"/>
</dbReference>
<evidence type="ECO:0000313" key="6">
    <source>
        <dbReference type="EnsemblPlants" id="QL11p041036:mrna"/>
    </source>
</evidence>
<dbReference type="PANTHER" id="PTHR19338">
    <property type="entry name" value="TRANSLOCASE OF INNER MITOCHONDRIAL MEMBRANE 13 HOMOLOG"/>
    <property type="match status" value="1"/>
</dbReference>
<proteinExistence type="predicted"/>
<dbReference type="CDD" id="cd14798">
    <property type="entry name" value="RX-CC_like"/>
    <property type="match status" value="1"/>
</dbReference>
<protein>
    <submittedName>
        <fullName evidence="6">Uncharacterized protein</fullName>
    </submittedName>
</protein>
<dbReference type="InterPro" id="IPR041118">
    <property type="entry name" value="Rx_N"/>
</dbReference>
<accession>A0A7N2MZ55</accession>
<sequence length="397" mass="45980">MANNAVTFLLANLTQLLIQESKLQGGVEDQVRLLQNELRMISVFLQNIEDKRHDNVLVKEVVSQIRDVAYEAEDVIDTFIMTLTKQRRRNKVRNTIHFFDRASTLHEVANKIERIKNVIKEIYENRSKYGVEIAESSGGDAEAEEILHRRRRHVEEDQVVDFAHDTEALMKQLIEGSLRRNVVSIIGMGGLEYRIRELLLEILKGLTPLPRMMLKADLKEELLNNLEALYSSNKDELKGTLIENLKHIKEMNDEEFRKAWSKFLAGIKEQHCDLKILLSGFMQDFYKKNGVKLKDMSDDELKSVLLESLEDKRYLLVMDDIWKTNVWNEVSTAFPNNSNGSRILITSRIKEVALHATTINNSVPPIPPYELPFLNKDKSWELFSKKVFWEGTCPPEL</sequence>
<keyword evidence="1" id="KW-0677">Repeat</keyword>
<organism evidence="6 7">
    <name type="scientific">Quercus lobata</name>
    <name type="common">Valley oak</name>
    <dbReference type="NCBI Taxonomy" id="97700"/>
    <lineage>
        <taxon>Eukaryota</taxon>
        <taxon>Viridiplantae</taxon>
        <taxon>Streptophyta</taxon>
        <taxon>Embryophyta</taxon>
        <taxon>Tracheophyta</taxon>
        <taxon>Spermatophyta</taxon>
        <taxon>Magnoliopsida</taxon>
        <taxon>eudicotyledons</taxon>
        <taxon>Gunneridae</taxon>
        <taxon>Pentapetalae</taxon>
        <taxon>rosids</taxon>
        <taxon>fabids</taxon>
        <taxon>Fagales</taxon>
        <taxon>Fagaceae</taxon>
        <taxon>Quercus</taxon>
    </lineage>
</organism>
<dbReference type="InterPro" id="IPR038005">
    <property type="entry name" value="RX-like_CC"/>
</dbReference>
<dbReference type="InParanoid" id="A0A7N2MZ55"/>
<dbReference type="Pfam" id="PF18052">
    <property type="entry name" value="Rx_N"/>
    <property type="match status" value="1"/>
</dbReference>
<dbReference type="OMA" id="GHEENEH"/>
<dbReference type="AlphaFoldDB" id="A0A7N2MZ55"/>
<dbReference type="EnsemblPlants" id="QL11p041036:mrna">
    <property type="protein sequence ID" value="QL11p041036:mrna"/>
    <property type="gene ID" value="QL11p041036"/>
</dbReference>
<evidence type="ECO:0000313" key="7">
    <source>
        <dbReference type="Proteomes" id="UP000594261"/>
    </source>
</evidence>
<reference evidence="6" key="2">
    <citation type="submission" date="2021-01" db="UniProtKB">
        <authorList>
            <consortium name="EnsemblPlants"/>
        </authorList>
    </citation>
    <scope>IDENTIFICATION</scope>
</reference>
<dbReference type="Gene3D" id="1.20.5.4130">
    <property type="match status" value="1"/>
</dbReference>
<dbReference type="EMBL" id="LRBV02000011">
    <property type="status" value="NOT_ANNOTATED_CDS"/>
    <property type="molecule type" value="Genomic_DNA"/>
</dbReference>
<dbReference type="Pfam" id="PF00931">
    <property type="entry name" value="NB-ARC"/>
    <property type="match status" value="1"/>
</dbReference>
<dbReference type="InterPro" id="IPR002182">
    <property type="entry name" value="NB-ARC"/>
</dbReference>
<dbReference type="PANTHER" id="PTHR19338:SF66">
    <property type="entry name" value="NB-ARC DOMAIN-CONTAINING PROTEIN"/>
    <property type="match status" value="1"/>
</dbReference>
<dbReference type="GO" id="GO:0043531">
    <property type="term" value="F:ADP binding"/>
    <property type="evidence" value="ECO:0007669"/>
    <property type="project" value="InterPro"/>
</dbReference>
<dbReference type="GO" id="GO:0006952">
    <property type="term" value="P:defense response"/>
    <property type="evidence" value="ECO:0007669"/>
    <property type="project" value="UniProtKB-KW"/>
</dbReference>
<dbReference type="InterPro" id="IPR027417">
    <property type="entry name" value="P-loop_NTPase"/>
</dbReference>
<evidence type="ECO:0000256" key="3">
    <source>
        <dbReference type="ARBA" id="ARBA00022821"/>
    </source>
</evidence>
<keyword evidence="3" id="KW-0611">Plant defense</keyword>
<feature type="domain" description="Disease resistance N-terminal" evidence="5">
    <location>
        <begin position="5"/>
        <end position="92"/>
    </location>
</feature>
<evidence type="ECO:0000259" key="5">
    <source>
        <dbReference type="Pfam" id="PF18052"/>
    </source>
</evidence>